<evidence type="ECO:0000313" key="4">
    <source>
        <dbReference type="Proteomes" id="UP001642464"/>
    </source>
</evidence>
<organism evidence="3 4">
    <name type="scientific">Durusdinium trenchii</name>
    <dbReference type="NCBI Taxonomy" id="1381693"/>
    <lineage>
        <taxon>Eukaryota</taxon>
        <taxon>Sar</taxon>
        <taxon>Alveolata</taxon>
        <taxon>Dinophyceae</taxon>
        <taxon>Suessiales</taxon>
        <taxon>Symbiodiniaceae</taxon>
        <taxon>Durusdinium</taxon>
    </lineage>
</organism>
<evidence type="ECO:0000313" key="1">
    <source>
        <dbReference type="EMBL" id="CAK9089696.1"/>
    </source>
</evidence>
<name>A0ABP0SLU9_9DINO</name>
<proteinExistence type="predicted"/>
<evidence type="ECO:0000313" key="3">
    <source>
        <dbReference type="EMBL" id="CAK9113236.1"/>
    </source>
</evidence>
<dbReference type="EMBL" id="CAXAMM010039879">
    <property type="protein sequence ID" value="CAK9089696.1"/>
    <property type="molecule type" value="Genomic_DNA"/>
</dbReference>
<dbReference type="EMBL" id="CAXAMM010040654">
    <property type="protein sequence ID" value="CAK9094509.1"/>
    <property type="molecule type" value="Genomic_DNA"/>
</dbReference>
<evidence type="ECO:0000313" key="2">
    <source>
        <dbReference type="EMBL" id="CAK9094509.1"/>
    </source>
</evidence>
<gene>
    <name evidence="1" type="ORF">SCF082_LOCUS42319</name>
    <name evidence="2" type="ORF">SCF082_LOCUS44426</name>
    <name evidence="3" type="ORF">SCF082_LOCUS52490</name>
</gene>
<dbReference type="EMBL" id="CAXAMM010044119">
    <property type="protein sequence ID" value="CAK9113236.1"/>
    <property type="molecule type" value="Genomic_DNA"/>
</dbReference>
<accession>A0ABP0SLU9</accession>
<keyword evidence="4" id="KW-1185">Reference proteome</keyword>
<comment type="caution">
    <text evidence="3">The sequence shown here is derived from an EMBL/GenBank/DDBJ whole genome shotgun (WGS) entry which is preliminary data.</text>
</comment>
<reference evidence="3 4" key="1">
    <citation type="submission" date="2024-02" db="EMBL/GenBank/DDBJ databases">
        <authorList>
            <person name="Chen Y."/>
            <person name="Shah S."/>
            <person name="Dougan E. K."/>
            <person name="Thang M."/>
            <person name="Chan C."/>
        </authorList>
    </citation>
    <scope>NUCLEOTIDE SEQUENCE [LARGE SCALE GENOMIC DNA]</scope>
</reference>
<protein>
    <submittedName>
        <fullName evidence="3">Uncharacterized protein</fullName>
    </submittedName>
</protein>
<sequence length="370" mass="38878">MSNPQPGTASLRTVTERQIFYGDPANAKMLPGGGLIDSTYAYDGSNTSYETELRKGWLMAKITSSGKWVPCKRSDANGTGAASTSFVATNAAAFKEGDTVTIGGNQAFNIGQVQDDDSAASNGTALYVHIDELGAKNVGHLESVTANDADSDFDIGSGGPTVTVEDDDNAATGGLQVYFDEDASDIDSRFLTNNTTNGKDVFVAATDGTFIRIKHDASASSNGVAVHFDDDASDPSERLLFVSPTDTDGVFHTDDTVGLNDSGVTRATGVTVDSVNYSNNTITLDTAVTWADGDAIYGSGDLAGSEIARAVLGEFIDLYDTETRAVRDMNAGNLIYAGEINDEMVLGDLAAVRNATNYLSQITWADQQGL</sequence>
<dbReference type="Proteomes" id="UP001642464">
    <property type="component" value="Unassembled WGS sequence"/>
</dbReference>